<evidence type="ECO:0000256" key="3">
    <source>
        <dbReference type="ARBA" id="ARBA00023125"/>
    </source>
</evidence>
<dbReference type="GO" id="GO:0006108">
    <property type="term" value="P:malate metabolic process"/>
    <property type="evidence" value="ECO:0007669"/>
    <property type="project" value="TreeGrafter"/>
</dbReference>
<evidence type="ECO:0000259" key="6">
    <source>
        <dbReference type="PROSITE" id="PS50863"/>
    </source>
</evidence>
<evidence type="ECO:0000256" key="2">
    <source>
        <dbReference type="ARBA" id="ARBA00023015"/>
    </source>
</evidence>
<dbReference type="Proteomes" id="UP000026960">
    <property type="component" value="Chromosome 11"/>
</dbReference>
<dbReference type="HOGENOM" id="CLU_667957_0_0_1"/>
<evidence type="ECO:0000256" key="4">
    <source>
        <dbReference type="ARBA" id="ARBA00023163"/>
    </source>
</evidence>
<dbReference type="InterPro" id="IPR037062">
    <property type="entry name" value="Malic_N_dom_sf"/>
</dbReference>
<sequence>MDLQERNERLFYKLLINNVEELLPVVYTPRSTGQSLFFRRPQGQEKMFELLRNWPEESIQVIVVTDGERILGLGDLGCQGMGIPVGKLALYTALRGVRPSAVICVVKSAYSSKVRESLAAGRRGHWHSHSAPLLWLLPGIGPEGVAIIMDPPTFSMVKLTTANQHYLLPFRPDEPALATSTIPSTHRHHQQPVFSSDPEQAKKIYTCSNLDIPSSVRIKPIGMDPPIFSTVRLTTGNQHYVRVPSAITRTYQLEDEQNVKLVTAHELEVNIRIQKSSNKLYMTEGWEEFIEATGLQLGEYVVFKALSSSKIHVIVLNKNGHLRCPVPEDISESEAAPNRPAPSKRTVKEMHQAITEVKNYIKDIAQFLHRSNKFDITTINATFMKQDRVYFSKEFSRKYIAPLARRKTLKIKVQLAGHPSSTMILHKSTDDRYNLKAGWAHFAIKNNIELGSLCIFHFYKTNQLQATIDVL</sequence>
<reference evidence="7" key="1">
    <citation type="journal article" date="2009" name="Rice">
        <title>De Novo Next Generation Sequencing of Plant Genomes.</title>
        <authorList>
            <person name="Rounsley S."/>
            <person name="Marri P.R."/>
            <person name="Yu Y."/>
            <person name="He R."/>
            <person name="Sisneros N."/>
            <person name="Goicoechea J.L."/>
            <person name="Lee S.J."/>
            <person name="Angelova A."/>
            <person name="Kudrna D."/>
            <person name="Luo M."/>
            <person name="Affourtit J."/>
            <person name="Desany B."/>
            <person name="Knight J."/>
            <person name="Niazi F."/>
            <person name="Egholm M."/>
            <person name="Wing R.A."/>
        </authorList>
    </citation>
    <scope>NUCLEOTIDE SEQUENCE [LARGE SCALE GENOMIC DNA]</scope>
    <source>
        <strain evidence="7">cv. IRGC 105608</strain>
    </source>
</reference>
<dbReference type="PROSITE" id="PS50863">
    <property type="entry name" value="B3"/>
    <property type="match status" value="1"/>
</dbReference>
<proteinExistence type="predicted"/>
<keyword evidence="5" id="KW-0539">Nucleus</keyword>
<dbReference type="InterPro" id="IPR012301">
    <property type="entry name" value="Malic_N_dom"/>
</dbReference>
<organism evidence="7">
    <name type="scientific">Oryza barthii</name>
    <dbReference type="NCBI Taxonomy" id="65489"/>
    <lineage>
        <taxon>Eukaryota</taxon>
        <taxon>Viridiplantae</taxon>
        <taxon>Streptophyta</taxon>
        <taxon>Embryophyta</taxon>
        <taxon>Tracheophyta</taxon>
        <taxon>Spermatophyta</taxon>
        <taxon>Magnoliopsida</taxon>
        <taxon>Liliopsida</taxon>
        <taxon>Poales</taxon>
        <taxon>Poaceae</taxon>
        <taxon>BOP clade</taxon>
        <taxon>Oryzoideae</taxon>
        <taxon>Oryzeae</taxon>
        <taxon>Oryzinae</taxon>
        <taxon>Oryza</taxon>
    </lineage>
</organism>
<dbReference type="AlphaFoldDB" id="A0A0D3HMP2"/>
<dbReference type="Gene3D" id="2.40.330.10">
    <property type="entry name" value="DNA-binding pseudobarrel domain"/>
    <property type="match status" value="2"/>
</dbReference>
<dbReference type="PANTHER" id="PTHR23406">
    <property type="entry name" value="MALIC ENZYME-RELATED"/>
    <property type="match status" value="1"/>
</dbReference>
<dbReference type="eggNOG" id="KOG1257">
    <property type="taxonomic scope" value="Eukaryota"/>
</dbReference>
<protein>
    <recommendedName>
        <fullName evidence="6">TF-B3 domain-containing protein</fullName>
    </recommendedName>
</protein>
<name>A0A0D3HMP2_9ORYZ</name>
<dbReference type="GO" id="GO:0003677">
    <property type="term" value="F:DNA binding"/>
    <property type="evidence" value="ECO:0007669"/>
    <property type="project" value="UniProtKB-KW"/>
</dbReference>
<evidence type="ECO:0000256" key="5">
    <source>
        <dbReference type="ARBA" id="ARBA00023242"/>
    </source>
</evidence>
<dbReference type="InterPro" id="IPR046346">
    <property type="entry name" value="Aminoacid_DH-like_N_sf"/>
</dbReference>
<dbReference type="InterPro" id="IPR003340">
    <property type="entry name" value="B3_DNA-bd"/>
</dbReference>
<dbReference type="GO" id="GO:0005634">
    <property type="term" value="C:nucleus"/>
    <property type="evidence" value="ECO:0007669"/>
    <property type="project" value="UniProtKB-SubCell"/>
</dbReference>
<dbReference type="CDD" id="cd10017">
    <property type="entry name" value="B3_DNA"/>
    <property type="match status" value="2"/>
</dbReference>
<dbReference type="PaxDb" id="65489-OBART11G16060.1"/>
<dbReference type="SMART" id="SM01274">
    <property type="entry name" value="malic"/>
    <property type="match status" value="1"/>
</dbReference>
<dbReference type="Pfam" id="PF00390">
    <property type="entry name" value="malic"/>
    <property type="match status" value="1"/>
</dbReference>
<keyword evidence="4" id="KW-0804">Transcription</keyword>
<evidence type="ECO:0000313" key="7">
    <source>
        <dbReference type="EnsemblPlants" id="OBART11G16060.1"/>
    </source>
</evidence>
<dbReference type="STRING" id="65489.A0A0D3HMP2"/>
<dbReference type="InterPro" id="IPR015300">
    <property type="entry name" value="DNA-bd_pseudobarrel_sf"/>
</dbReference>
<dbReference type="EnsemblPlants" id="OBART11G16060.1">
    <property type="protein sequence ID" value="OBART11G16060.1"/>
    <property type="gene ID" value="OBART11G16060"/>
</dbReference>
<accession>A0A0D3HMP2</accession>
<dbReference type="SMART" id="SM01019">
    <property type="entry name" value="B3"/>
    <property type="match status" value="2"/>
</dbReference>
<dbReference type="Gramene" id="OBART11G16060.1">
    <property type="protein sequence ID" value="OBART11G16060.1"/>
    <property type="gene ID" value="OBART11G16060"/>
</dbReference>
<evidence type="ECO:0000313" key="8">
    <source>
        <dbReference type="Proteomes" id="UP000026960"/>
    </source>
</evidence>
<dbReference type="SUPFAM" id="SSF53223">
    <property type="entry name" value="Aminoacid dehydrogenase-like, N-terminal domain"/>
    <property type="match status" value="1"/>
</dbReference>
<reference evidence="7" key="2">
    <citation type="submission" date="2015-03" db="UniProtKB">
        <authorList>
            <consortium name="EnsemblPlants"/>
        </authorList>
    </citation>
    <scope>IDENTIFICATION</scope>
</reference>
<dbReference type="SUPFAM" id="SSF101936">
    <property type="entry name" value="DNA-binding pseudobarrel domain"/>
    <property type="match status" value="2"/>
</dbReference>
<keyword evidence="8" id="KW-1185">Reference proteome</keyword>
<dbReference type="GO" id="GO:0004473">
    <property type="term" value="F:malate dehydrogenase (decarboxylating) (NADP+) activity"/>
    <property type="evidence" value="ECO:0007669"/>
    <property type="project" value="TreeGrafter"/>
</dbReference>
<feature type="domain" description="TF-B3" evidence="6">
    <location>
        <begin position="226"/>
        <end position="319"/>
    </location>
</feature>
<keyword evidence="3" id="KW-0238">DNA-binding</keyword>
<evidence type="ECO:0000256" key="1">
    <source>
        <dbReference type="ARBA" id="ARBA00004123"/>
    </source>
</evidence>
<comment type="subcellular location">
    <subcellularLocation>
        <location evidence="1">Nucleus</location>
    </subcellularLocation>
</comment>
<dbReference type="Pfam" id="PF02362">
    <property type="entry name" value="B3"/>
    <property type="match status" value="2"/>
</dbReference>
<dbReference type="Gene3D" id="3.40.50.10380">
    <property type="entry name" value="Malic enzyme, N-terminal domain"/>
    <property type="match status" value="1"/>
</dbReference>
<dbReference type="PANTHER" id="PTHR23406:SF64">
    <property type="entry name" value="NADP-DEPENDENT MALIC ENZYME 3"/>
    <property type="match status" value="1"/>
</dbReference>
<dbReference type="Gene3D" id="1.20.1370.30">
    <property type="match status" value="1"/>
</dbReference>
<keyword evidence="2" id="KW-0805">Transcription regulation</keyword>
<dbReference type="GO" id="GO:0009507">
    <property type="term" value="C:chloroplast"/>
    <property type="evidence" value="ECO:0007669"/>
    <property type="project" value="TreeGrafter"/>
</dbReference>